<keyword evidence="1" id="KW-0732">Signal</keyword>
<gene>
    <name evidence="2" type="ORF">LY90DRAFT_673848</name>
</gene>
<dbReference type="AlphaFoldDB" id="A0A1Y2B856"/>
<dbReference type="Proteomes" id="UP000193920">
    <property type="component" value="Unassembled WGS sequence"/>
</dbReference>
<reference evidence="2 3" key="1">
    <citation type="submission" date="2016-08" db="EMBL/GenBank/DDBJ databases">
        <title>A Parts List for Fungal Cellulosomes Revealed by Comparative Genomics.</title>
        <authorList>
            <consortium name="DOE Joint Genome Institute"/>
            <person name="Haitjema C.H."/>
            <person name="Gilmore S.P."/>
            <person name="Henske J.K."/>
            <person name="Solomon K.V."/>
            <person name="De Groot R."/>
            <person name="Kuo A."/>
            <person name="Mondo S.J."/>
            <person name="Salamov A.A."/>
            <person name="Labutti K."/>
            <person name="Zhao Z."/>
            <person name="Chiniquy J."/>
            <person name="Barry K."/>
            <person name="Brewer H.M."/>
            <person name="Purvine S.O."/>
            <person name="Wright A.T."/>
            <person name="Boxma B."/>
            <person name="Van Alen T."/>
            <person name="Hackstein J.H."/>
            <person name="Baker S.E."/>
            <person name="Grigoriev I.V."/>
            <person name="O'Malley M.A."/>
        </authorList>
    </citation>
    <scope>NUCLEOTIDE SEQUENCE [LARGE SCALE GENOMIC DNA]</scope>
    <source>
        <strain evidence="2 3">G1</strain>
    </source>
</reference>
<dbReference type="STRING" id="1754190.A0A1Y2B856"/>
<evidence type="ECO:0000313" key="2">
    <source>
        <dbReference type="EMBL" id="ORY30285.1"/>
    </source>
</evidence>
<evidence type="ECO:0008006" key="4">
    <source>
        <dbReference type="Google" id="ProtNLM"/>
    </source>
</evidence>
<sequence>MIYKNISIIFFFIIGIQLQLIDAQVQTQNKCNPKKNTGDCLGYYLYDINNISGEGTLYECRNNTKICDVITNTPGYYKVTDANYSVQIPYIQCNDHACKKLAIEDMNNSCDKNTSGELVNIQSNNSNPEGVYLCINYLNLIRFSENTSIYLLDSTTIAHNLFSTPKNSRYIPIAANINSITPMNSTNIDTGTYLINNKLYSIKVNDSNKEFTIDKLISSGIKAFHVEYVGFARLIDDFSIDFSKEYLSKTLLYICQNGRCTSTSGFLKYKSKISGTKVVICMGYCISEQDPNSWNKCDSIGKNKAFYNHSKSTFEICVNAGDNSSDRFEFKKIKADTINYILSLRSSGKTEYELFVSDKGGNIIGLTTGSNYLMDVDGDGVVDMLTCLQNSNFCIVKPLSLTTGYFINSDSNNGNDLIYCNGNSCEVQTENHGYFINSNGEIIRCHASVCELLERIEVGSTCVSHPNEVIYYNNNYNSFQYCNGNTEIDFPDEEFYIALNGIDSQSLDYPVTLNSGTEPVLLKIDQYSVKQVITDSNGICINNKDHKKVNITNCKKPSGTYSKYHCTHENQTCTDILERSGGK</sequence>
<proteinExistence type="predicted"/>
<organism evidence="2 3">
    <name type="scientific">Neocallimastix californiae</name>
    <dbReference type="NCBI Taxonomy" id="1754190"/>
    <lineage>
        <taxon>Eukaryota</taxon>
        <taxon>Fungi</taxon>
        <taxon>Fungi incertae sedis</taxon>
        <taxon>Chytridiomycota</taxon>
        <taxon>Chytridiomycota incertae sedis</taxon>
        <taxon>Neocallimastigomycetes</taxon>
        <taxon>Neocallimastigales</taxon>
        <taxon>Neocallimastigaceae</taxon>
        <taxon>Neocallimastix</taxon>
    </lineage>
</organism>
<keyword evidence="3" id="KW-1185">Reference proteome</keyword>
<name>A0A1Y2B856_9FUNG</name>
<feature type="signal peptide" evidence="1">
    <location>
        <begin position="1"/>
        <end position="23"/>
    </location>
</feature>
<dbReference type="EMBL" id="MCOG01000175">
    <property type="protein sequence ID" value="ORY30285.1"/>
    <property type="molecule type" value="Genomic_DNA"/>
</dbReference>
<comment type="caution">
    <text evidence="2">The sequence shown here is derived from an EMBL/GenBank/DDBJ whole genome shotgun (WGS) entry which is preliminary data.</text>
</comment>
<protein>
    <recommendedName>
        <fullName evidence="4">Scaffoldin</fullName>
    </recommendedName>
</protein>
<evidence type="ECO:0000313" key="3">
    <source>
        <dbReference type="Proteomes" id="UP000193920"/>
    </source>
</evidence>
<evidence type="ECO:0000256" key="1">
    <source>
        <dbReference type="SAM" id="SignalP"/>
    </source>
</evidence>
<accession>A0A1Y2B856</accession>
<feature type="chain" id="PRO_5012485945" description="Scaffoldin" evidence="1">
    <location>
        <begin position="24"/>
        <end position="583"/>
    </location>
</feature>